<evidence type="ECO:0000313" key="13">
    <source>
        <dbReference type="Proteomes" id="UP000294737"/>
    </source>
</evidence>
<dbReference type="InterPro" id="IPR016032">
    <property type="entry name" value="Sig_transdc_resp-reg_C-effctor"/>
</dbReference>
<keyword evidence="2" id="KW-0963">Cytoplasm</keyword>
<feature type="modified residue" description="4-aspartylphosphate" evidence="8">
    <location>
        <position position="51"/>
    </location>
</feature>
<dbReference type="SMART" id="SM00862">
    <property type="entry name" value="Trans_reg_C"/>
    <property type="match status" value="1"/>
</dbReference>
<evidence type="ECO:0000313" key="12">
    <source>
        <dbReference type="EMBL" id="TDN94226.1"/>
    </source>
</evidence>
<dbReference type="PANTHER" id="PTHR48111">
    <property type="entry name" value="REGULATOR OF RPOS"/>
    <property type="match status" value="1"/>
</dbReference>
<accession>A0A4R6GH23</accession>
<dbReference type="AlphaFoldDB" id="A0A4R6GH23"/>
<dbReference type="SUPFAM" id="SSF52172">
    <property type="entry name" value="CheY-like"/>
    <property type="match status" value="1"/>
</dbReference>
<dbReference type="CDD" id="cd00383">
    <property type="entry name" value="trans_reg_C"/>
    <property type="match status" value="1"/>
</dbReference>
<name>A0A4R6GH23_9BURK</name>
<keyword evidence="6 9" id="KW-0238">DNA-binding</keyword>
<evidence type="ECO:0000259" key="10">
    <source>
        <dbReference type="PROSITE" id="PS50110"/>
    </source>
</evidence>
<feature type="domain" description="Response regulatory" evidence="10">
    <location>
        <begin position="2"/>
        <end position="116"/>
    </location>
</feature>
<dbReference type="PROSITE" id="PS51755">
    <property type="entry name" value="OMPR_PHOB"/>
    <property type="match status" value="1"/>
</dbReference>
<evidence type="ECO:0000256" key="9">
    <source>
        <dbReference type="PROSITE-ProRule" id="PRU01091"/>
    </source>
</evidence>
<evidence type="ECO:0000256" key="6">
    <source>
        <dbReference type="ARBA" id="ARBA00023125"/>
    </source>
</evidence>
<dbReference type="PROSITE" id="PS50110">
    <property type="entry name" value="RESPONSE_REGULATORY"/>
    <property type="match status" value="1"/>
</dbReference>
<keyword evidence="13" id="KW-1185">Reference proteome</keyword>
<keyword evidence="5" id="KW-0805">Transcription regulation</keyword>
<dbReference type="CDD" id="cd17624">
    <property type="entry name" value="REC_OmpR_PmrA-like"/>
    <property type="match status" value="1"/>
</dbReference>
<evidence type="ECO:0000256" key="8">
    <source>
        <dbReference type="PROSITE-ProRule" id="PRU00169"/>
    </source>
</evidence>
<keyword evidence="3 8" id="KW-0597">Phosphoprotein</keyword>
<evidence type="ECO:0000256" key="5">
    <source>
        <dbReference type="ARBA" id="ARBA00023015"/>
    </source>
</evidence>
<dbReference type="GO" id="GO:0000156">
    <property type="term" value="F:phosphorelay response regulator activity"/>
    <property type="evidence" value="ECO:0007669"/>
    <property type="project" value="TreeGrafter"/>
</dbReference>
<dbReference type="GO" id="GO:0000976">
    <property type="term" value="F:transcription cis-regulatory region binding"/>
    <property type="evidence" value="ECO:0007669"/>
    <property type="project" value="TreeGrafter"/>
</dbReference>
<dbReference type="InterPro" id="IPR036388">
    <property type="entry name" value="WH-like_DNA-bd_sf"/>
</dbReference>
<dbReference type="InterPro" id="IPR011006">
    <property type="entry name" value="CheY-like_superfamily"/>
</dbReference>
<organism evidence="12 13">
    <name type="scientific">Herminiimonas fonticola</name>
    <dbReference type="NCBI Taxonomy" id="303380"/>
    <lineage>
        <taxon>Bacteria</taxon>
        <taxon>Pseudomonadati</taxon>
        <taxon>Pseudomonadota</taxon>
        <taxon>Betaproteobacteria</taxon>
        <taxon>Burkholderiales</taxon>
        <taxon>Oxalobacteraceae</taxon>
        <taxon>Herminiimonas</taxon>
    </lineage>
</organism>
<keyword evidence="4" id="KW-0902">Two-component regulatory system</keyword>
<dbReference type="Proteomes" id="UP000294737">
    <property type="component" value="Unassembled WGS sequence"/>
</dbReference>
<dbReference type="GO" id="GO:0032993">
    <property type="term" value="C:protein-DNA complex"/>
    <property type="evidence" value="ECO:0007669"/>
    <property type="project" value="TreeGrafter"/>
</dbReference>
<evidence type="ECO:0000259" key="11">
    <source>
        <dbReference type="PROSITE" id="PS51755"/>
    </source>
</evidence>
<dbReference type="InterPro" id="IPR039420">
    <property type="entry name" value="WalR-like"/>
</dbReference>
<dbReference type="Gene3D" id="6.10.250.690">
    <property type="match status" value="1"/>
</dbReference>
<reference evidence="12 13" key="1">
    <citation type="submission" date="2019-03" db="EMBL/GenBank/DDBJ databases">
        <title>Genomic Encyclopedia of Type Strains, Phase IV (KMG-IV): sequencing the most valuable type-strain genomes for metagenomic binning, comparative biology and taxonomic classification.</title>
        <authorList>
            <person name="Goeker M."/>
        </authorList>
    </citation>
    <scope>NUCLEOTIDE SEQUENCE [LARGE SCALE GENOMIC DNA]</scope>
    <source>
        <strain evidence="12 13">DSM 18555</strain>
    </source>
</reference>
<evidence type="ECO:0000256" key="4">
    <source>
        <dbReference type="ARBA" id="ARBA00023012"/>
    </source>
</evidence>
<dbReference type="Gene3D" id="3.40.50.2300">
    <property type="match status" value="1"/>
</dbReference>
<evidence type="ECO:0000256" key="7">
    <source>
        <dbReference type="ARBA" id="ARBA00023163"/>
    </source>
</evidence>
<evidence type="ECO:0000256" key="3">
    <source>
        <dbReference type="ARBA" id="ARBA00022553"/>
    </source>
</evidence>
<dbReference type="InterPro" id="IPR001789">
    <property type="entry name" value="Sig_transdc_resp-reg_receiver"/>
</dbReference>
<feature type="domain" description="OmpR/PhoB-type" evidence="11">
    <location>
        <begin position="124"/>
        <end position="218"/>
    </location>
</feature>
<comment type="subcellular location">
    <subcellularLocation>
        <location evidence="1">Cytoplasm</location>
    </subcellularLocation>
</comment>
<dbReference type="RefSeq" id="WP_112990859.1">
    <property type="nucleotide sequence ID" value="NZ_PTLZ01000001.1"/>
</dbReference>
<proteinExistence type="predicted"/>
<dbReference type="GO" id="GO:0006355">
    <property type="term" value="P:regulation of DNA-templated transcription"/>
    <property type="evidence" value="ECO:0007669"/>
    <property type="project" value="InterPro"/>
</dbReference>
<keyword evidence="7" id="KW-0804">Transcription</keyword>
<sequence>MRVLLIEDDPMVGESLEEGLRKEHHAVDWVRDGKMAEVAILNHDYEILLLDLGLPGKPGLDVLSNYRRRGGDAAVLIISARNEKNDRVNGLDSGADDYLAKPFELDELFARIRAIARRRSGRAAAELNHQGLSINPATHQAVFNGNSINLSAREFSLLMALLATPGRVLSKMQLEERLYGWAEEIESNTVEVYVHNLRKKLGTDFIKNVRGVGYMIGGGR</sequence>
<dbReference type="Pfam" id="PF00072">
    <property type="entry name" value="Response_reg"/>
    <property type="match status" value="1"/>
</dbReference>
<dbReference type="InterPro" id="IPR001867">
    <property type="entry name" value="OmpR/PhoB-type_DNA-bd"/>
</dbReference>
<dbReference type="SUPFAM" id="SSF46894">
    <property type="entry name" value="C-terminal effector domain of the bipartite response regulators"/>
    <property type="match status" value="1"/>
</dbReference>
<protein>
    <submittedName>
        <fullName evidence="12">Two-component system OmpR family response regulator/two-component system response regulator QseB</fullName>
    </submittedName>
</protein>
<dbReference type="EMBL" id="SNWF01000004">
    <property type="protein sequence ID" value="TDN94226.1"/>
    <property type="molecule type" value="Genomic_DNA"/>
</dbReference>
<dbReference type="Pfam" id="PF00486">
    <property type="entry name" value="Trans_reg_C"/>
    <property type="match status" value="1"/>
</dbReference>
<dbReference type="PANTHER" id="PTHR48111:SF35">
    <property type="entry name" value="TRANSCRIPTIONAL REGULATORY PROTEIN QSEB"/>
    <property type="match status" value="1"/>
</dbReference>
<dbReference type="SMART" id="SM00448">
    <property type="entry name" value="REC"/>
    <property type="match status" value="1"/>
</dbReference>
<dbReference type="GO" id="GO:0005829">
    <property type="term" value="C:cytosol"/>
    <property type="evidence" value="ECO:0007669"/>
    <property type="project" value="TreeGrafter"/>
</dbReference>
<gene>
    <name evidence="12" type="ORF">EV677_0769</name>
</gene>
<evidence type="ECO:0000256" key="1">
    <source>
        <dbReference type="ARBA" id="ARBA00004496"/>
    </source>
</evidence>
<dbReference type="Gene3D" id="1.10.10.10">
    <property type="entry name" value="Winged helix-like DNA-binding domain superfamily/Winged helix DNA-binding domain"/>
    <property type="match status" value="1"/>
</dbReference>
<feature type="DNA-binding region" description="OmpR/PhoB-type" evidence="9">
    <location>
        <begin position="124"/>
        <end position="218"/>
    </location>
</feature>
<dbReference type="OrthoDB" id="9802426at2"/>
<comment type="caution">
    <text evidence="12">The sequence shown here is derived from an EMBL/GenBank/DDBJ whole genome shotgun (WGS) entry which is preliminary data.</text>
</comment>
<evidence type="ECO:0000256" key="2">
    <source>
        <dbReference type="ARBA" id="ARBA00022490"/>
    </source>
</evidence>